<name>A0A0A2VKK6_BEABA</name>
<organism evidence="1 2">
    <name type="scientific">Beauveria bassiana D1-5</name>
    <dbReference type="NCBI Taxonomy" id="1245745"/>
    <lineage>
        <taxon>Eukaryota</taxon>
        <taxon>Fungi</taxon>
        <taxon>Dikarya</taxon>
        <taxon>Ascomycota</taxon>
        <taxon>Pezizomycotina</taxon>
        <taxon>Sordariomycetes</taxon>
        <taxon>Hypocreomycetidae</taxon>
        <taxon>Hypocreales</taxon>
        <taxon>Cordycipitaceae</taxon>
        <taxon>Beauveria</taxon>
    </lineage>
</organism>
<dbReference type="HOGENOM" id="CLU_031217_0_0_1"/>
<dbReference type="InterPro" id="IPR027589">
    <property type="entry name" value="Choice_anch_B"/>
</dbReference>
<dbReference type="AlphaFoldDB" id="A0A0A2VKK6"/>
<dbReference type="OrthoDB" id="2099887at2759"/>
<dbReference type="NCBIfam" id="TIGR04312">
    <property type="entry name" value="choice_anch_B"/>
    <property type="match status" value="1"/>
</dbReference>
<comment type="caution">
    <text evidence="1">The sequence shown here is derived from an EMBL/GenBank/DDBJ whole genome shotgun (WGS) entry which is preliminary data.</text>
</comment>
<reference evidence="1 2" key="1">
    <citation type="submission" date="2012-10" db="EMBL/GenBank/DDBJ databases">
        <title>Genome sequencing and analysis of entomopathogenic fungi Beauveria bassiana D1-5.</title>
        <authorList>
            <person name="Li Q."/>
            <person name="Wang L."/>
            <person name="Zhang Z."/>
            <person name="Wang Q."/>
            <person name="Ren J."/>
            <person name="Wang M."/>
            <person name="Xu W."/>
            <person name="Wang J."/>
            <person name="Lu Y."/>
            <person name="Du Q."/>
            <person name="Sun Z."/>
        </authorList>
    </citation>
    <scope>NUCLEOTIDE SEQUENCE [LARGE SCALE GENOMIC DNA]</scope>
    <source>
        <strain evidence="1 2">D1-5</strain>
    </source>
</reference>
<dbReference type="Proteomes" id="UP000030106">
    <property type="component" value="Unassembled WGS sequence"/>
</dbReference>
<dbReference type="GO" id="GO:0005576">
    <property type="term" value="C:extracellular region"/>
    <property type="evidence" value="ECO:0007669"/>
    <property type="project" value="TreeGrafter"/>
</dbReference>
<gene>
    <name evidence="1" type="ORF">BBAD15_g6231</name>
</gene>
<dbReference type="STRING" id="1245745.A0A0A2VKK6"/>
<sequence length="467" mass="50592">MKGPVATLVVAGLAAGLVSPNSKAALMAQQLAADSAPNAVSMASLQSLKTKQRNSDRAEGLYDADRYAAQAADKCSNGKAGEYSCRNVDLAGFIRHQDTGSGQREGNDLWETLPGWTSSTGREFGIIGQTDGTAFVEVLKDGSLQYIGRLPTQTENSVWRDMKVIGNHAYIGAEARNHGLQVFDLTKLLTLDPKNPKTFNTNSDLTAHYKDFGSSHNIVAHDSTNTISAVGTKPADGCNAGLWMLDVSDPSRPQKSGCVSEDGYVHDAQCVIYSGPHQQYRGREICFNYNEDTLTIADITERASPKQLSRTTYKGATYTHQGWIADEGMRYLLLDDELDESAKTGPAADQKTTTYIVDVSDLTKPVFTGLYKSPAKSIDHNQYVINGLSYQANYGSGLRIVDVSSVTQDPTGASFKEAGFFDVRPEDDSVGGQATFNGAWSVYPYLKSGYILVNSIERGVFSLKYTA</sequence>
<accession>A0A0A2VKK6</accession>
<evidence type="ECO:0000313" key="2">
    <source>
        <dbReference type="Proteomes" id="UP000030106"/>
    </source>
</evidence>
<dbReference type="InterPro" id="IPR013211">
    <property type="entry name" value="LVIVD"/>
</dbReference>
<dbReference type="eggNOG" id="ENOG502QQSB">
    <property type="taxonomic scope" value="Eukaryota"/>
</dbReference>
<dbReference type="EMBL" id="ANFO01000579">
    <property type="protein sequence ID" value="KGQ08416.1"/>
    <property type="molecule type" value="Genomic_DNA"/>
</dbReference>
<dbReference type="PANTHER" id="PTHR38787">
    <property type="entry name" value="REGULATORY P DOMAIN-CONTAINING PROTEIN"/>
    <property type="match status" value="1"/>
</dbReference>
<protein>
    <recommendedName>
        <fullName evidence="3">Regulatory P domain-containing protein</fullName>
    </recommendedName>
</protein>
<proteinExistence type="predicted"/>
<evidence type="ECO:0000313" key="1">
    <source>
        <dbReference type="EMBL" id="KGQ08416.1"/>
    </source>
</evidence>
<dbReference type="Pfam" id="PF08309">
    <property type="entry name" value="LVIVD"/>
    <property type="match status" value="2"/>
</dbReference>
<evidence type="ECO:0008006" key="3">
    <source>
        <dbReference type="Google" id="ProtNLM"/>
    </source>
</evidence>
<dbReference type="PANTHER" id="PTHR38787:SF1">
    <property type="entry name" value="REGULATORY P DOMAIN-CONTAINING PROTEIN"/>
    <property type="match status" value="1"/>
</dbReference>